<name>A0A0K2JIH6_SPIKU</name>
<dbReference type="STRING" id="273035.SKUN_001531"/>
<sequence>MNNKIELILNNSKVNNWINEKLTNQKEINLFRKNILTIYNNNPNLFDKEKINLMSVLSACVKAMLLDLPLDPNLGYAYIVPYNGKGQLQIGYKGYIQLAIRTGKYLTINAIEVKQGELLNFDELEQEYNFKWITNENERTKKETIGYVAFFKLLNGYKKTLYWSKEKCENHFKTYSKNYQTYGKFTVGSYEGMALKTVLTQLLRKWGIMSVEMQEVYQHDQAIIINNSKEFSDNPNIKNKEDKNVIELNNKKDELNLNLEQEFSINEINDDEEIAKTVDEMFSD</sequence>
<keyword evidence="2" id="KW-1185">Reference proteome</keyword>
<accession>A0A0K2JIH6</accession>
<evidence type="ECO:0008006" key="3">
    <source>
        <dbReference type="Google" id="ProtNLM"/>
    </source>
</evidence>
<evidence type="ECO:0000313" key="1">
    <source>
        <dbReference type="EMBL" id="ALA98389.1"/>
    </source>
</evidence>
<reference evidence="1 2" key="1">
    <citation type="journal article" date="2015" name="Genome Announc.">
        <title>Complete Genome Sequence of Spiroplasma kunkelii Strain CR2-3x, Causal Agent of Corn Stunt Disease in Zea mays L.</title>
        <authorList>
            <person name="Davis R.E."/>
            <person name="Shao J."/>
            <person name="Dally E.L."/>
            <person name="Zhao Y."/>
            <person name="Gasparich G.E."/>
            <person name="Gaynor B.J."/>
            <person name="Athey J.C."/>
            <person name="Harrison N.A."/>
            <person name="Donofrio N."/>
        </authorList>
    </citation>
    <scope>NUCLEOTIDE SEQUENCE [LARGE SCALE GENOMIC DNA]</scope>
    <source>
        <strain evidence="1 2">CR2-3x</strain>
    </source>
</reference>
<dbReference type="InterPro" id="IPR018330">
    <property type="entry name" value="RecT_fam"/>
</dbReference>
<protein>
    <recommendedName>
        <fullName evidence="3">Recombinase RecT</fullName>
    </recommendedName>
</protein>
<dbReference type="OrthoDB" id="390048at2"/>
<dbReference type="KEGG" id="skn:SKUN_001531"/>
<dbReference type="RefSeq" id="WP_053391423.1">
    <property type="nucleotide sequence ID" value="NZ_CP010899.1"/>
</dbReference>
<dbReference type="GO" id="GO:0003677">
    <property type="term" value="F:DNA binding"/>
    <property type="evidence" value="ECO:0007669"/>
    <property type="project" value="InterPro"/>
</dbReference>
<dbReference type="EMBL" id="CP010899">
    <property type="protein sequence ID" value="ALA98389.1"/>
    <property type="molecule type" value="Genomic_DNA"/>
</dbReference>
<dbReference type="AlphaFoldDB" id="A0A0K2JIH6"/>
<dbReference type="InterPro" id="IPR004590">
    <property type="entry name" value="ssDNA_annealing_RecT"/>
</dbReference>
<dbReference type="Pfam" id="PF03837">
    <property type="entry name" value="RecT"/>
    <property type="match status" value="1"/>
</dbReference>
<organism evidence="1 2">
    <name type="scientific">Spiroplasma kunkelii CR2-3x</name>
    <dbReference type="NCBI Taxonomy" id="273035"/>
    <lineage>
        <taxon>Bacteria</taxon>
        <taxon>Bacillati</taxon>
        <taxon>Mycoplasmatota</taxon>
        <taxon>Mollicutes</taxon>
        <taxon>Entomoplasmatales</taxon>
        <taxon>Spiroplasmataceae</taxon>
        <taxon>Spiroplasma</taxon>
    </lineage>
</organism>
<dbReference type="NCBIfam" id="TIGR00616">
    <property type="entry name" value="rect"/>
    <property type="match status" value="1"/>
</dbReference>
<gene>
    <name evidence="1" type="ORF">SKUN_001531</name>
</gene>
<dbReference type="Proteomes" id="UP000062963">
    <property type="component" value="Chromosome"/>
</dbReference>
<dbReference type="PATRIC" id="fig|273035.7.peg.1886"/>
<evidence type="ECO:0000313" key="2">
    <source>
        <dbReference type="Proteomes" id="UP000062963"/>
    </source>
</evidence>
<proteinExistence type="predicted"/>
<dbReference type="GO" id="GO:0006259">
    <property type="term" value="P:DNA metabolic process"/>
    <property type="evidence" value="ECO:0007669"/>
    <property type="project" value="InterPro"/>
</dbReference>